<dbReference type="InterPro" id="IPR001611">
    <property type="entry name" value="Leu-rich_rpt"/>
</dbReference>
<dbReference type="SUPFAM" id="SSF52058">
    <property type="entry name" value="L domain-like"/>
    <property type="match status" value="1"/>
</dbReference>
<dbReference type="PROSITE" id="PS51450">
    <property type="entry name" value="LRR"/>
    <property type="match status" value="3"/>
</dbReference>
<protein>
    <submittedName>
        <fullName evidence="1">Pan-1</fullName>
    </submittedName>
</protein>
<reference evidence="1" key="2">
    <citation type="submission" date="2022-06" db="UniProtKB">
        <authorList>
            <consortium name="EnsemblMetazoa"/>
        </authorList>
    </citation>
    <scope>IDENTIFICATION</scope>
    <source>
        <strain evidence="1">PS312</strain>
    </source>
</reference>
<dbReference type="Proteomes" id="UP000005239">
    <property type="component" value="Unassembled WGS sequence"/>
</dbReference>
<dbReference type="PANTHER" id="PTHR24366:SF96">
    <property type="entry name" value="LEUCINE RICH REPEAT CONTAINING 53"/>
    <property type="match status" value="1"/>
</dbReference>
<accession>A0A2A6BBT0</accession>
<dbReference type="EnsemblMetazoa" id="PPA15366.1">
    <property type="protein sequence ID" value="PPA15366.1"/>
    <property type="gene ID" value="WBGene00104920"/>
</dbReference>
<reference evidence="2" key="1">
    <citation type="journal article" date="2008" name="Nat. Genet.">
        <title>The Pristionchus pacificus genome provides a unique perspective on nematode lifestyle and parasitism.</title>
        <authorList>
            <person name="Dieterich C."/>
            <person name="Clifton S.W."/>
            <person name="Schuster L.N."/>
            <person name="Chinwalla A."/>
            <person name="Delehaunty K."/>
            <person name="Dinkelacker I."/>
            <person name="Fulton L."/>
            <person name="Fulton R."/>
            <person name="Godfrey J."/>
            <person name="Minx P."/>
            <person name="Mitreva M."/>
            <person name="Roeseler W."/>
            <person name="Tian H."/>
            <person name="Witte H."/>
            <person name="Yang S.P."/>
            <person name="Wilson R.K."/>
            <person name="Sommer R.J."/>
        </authorList>
    </citation>
    <scope>NUCLEOTIDE SEQUENCE [LARGE SCALE GENOMIC DNA]</scope>
    <source>
        <strain evidence="2">PS312</strain>
    </source>
</reference>
<dbReference type="InterPro" id="IPR003591">
    <property type="entry name" value="Leu-rich_rpt_typical-subtyp"/>
</dbReference>
<dbReference type="InterPro" id="IPR032675">
    <property type="entry name" value="LRR_dom_sf"/>
</dbReference>
<dbReference type="SMART" id="SM00365">
    <property type="entry name" value="LRR_SD22"/>
    <property type="match status" value="4"/>
</dbReference>
<organism evidence="1 2">
    <name type="scientific">Pristionchus pacificus</name>
    <name type="common">Parasitic nematode worm</name>
    <dbReference type="NCBI Taxonomy" id="54126"/>
    <lineage>
        <taxon>Eukaryota</taxon>
        <taxon>Metazoa</taxon>
        <taxon>Ecdysozoa</taxon>
        <taxon>Nematoda</taxon>
        <taxon>Chromadorea</taxon>
        <taxon>Rhabditida</taxon>
        <taxon>Rhabditina</taxon>
        <taxon>Diplogasteromorpha</taxon>
        <taxon>Diplogasteroidea</taxon>
        <taxon>Neodiplogasteridae</taxon>
        <taxon>Pristionchus</taxon>
    </lineage>
</organism>
<accession>A0A8R1UCS1</accession>
<keyword evidence="2" id="KW-1185">Reference proteome</keyword>
<dbReference type="Pfam" id="PF13855">
    <property type="entry name" value="LRR_8"/>
    <property type="match status" value="5"/>
</dbReference>
<sequence>MDERRERERERSKLANDCKLSIGVVNNCRIIPSPLNESMIFILLLFSLLLPLSLSAVTEPSVCDQFEKEFKRIVDQHKDSGFPNSPCRCFDSEKGDGLWIGCTGKSMPLVFDSLKAMPEDKHTDVNKLHVWDSSANIVPKEFLQSFHPSSLIIERSGVSLIRQGTFLPVAFRLRTLALPVNQMKEIDPVLFSELQRLEKLDLSRNKLSALTQYSLSTMKDVTELNLGDNVISSIEDSSFVFLPKLRKLILGGNKIASITKRVYLLPATFKGLSNLEELDLSRNEIRSIDLDAFSDMKQLKWLDLGTNRLSALELRGLTSLQRLLLNNNSIDALKKISLRDLPALNTLSLDRNMLTTLKENDFFELSTSPLLTNLAIAANNISYISPGAFEPIGSSLKVLSLQNNELKSLSLNGRPWMAPLRKLERVLLSGNSINMLKDNELPYSLKHLALDHNKLQKIDVAAFEALRLSHLYLNNNHLHHLPKGTFDPLTNDTLQVIDISFNDWQCLCGEEWLGDWLRENSDKDIAIPRKNGCLSSKSCEVPEAKDDEEHSAWITCIAGILAAVSVLILLVIAWLFMEEGKPPRSLPPNKAYKARGVDSDRLRLINAEHASATAGDELVKRNGSTRKVRFDEK</sequence>
<dbReference type="OrthoDB" id="676979at2759"/>
<gene>
    <name evidence="1" type="primary">WBGene00104920</name>
</gene>
<evidence type="ECO:0000313" key="1">
    <source>
        <dbReference type="EnsemblMetazoa" id="PPA15366.1"/>
    </source>
</evidence>
<dbReference type="AlphaFoldDB" id="A0A2A6BBT0"/>
<dbReference type="PRINTS" id="PR00019">
    <property type="entry name" value="LEURICHRPT"/>
</dbReference>
<dbReference type="SMART" id="SM00369">
    <property type="entry name" value="LRR_TYP"/>
    <property type="match status" value="12"/>
</dbReference>
<evidence type="ECO:0000313" key="2">
    <source>
        <dbReference type="Proteomes" id="UP000005239"/>
    </source>
</evidence>
<name>A0A2A6BBT0_PRIPA</name>
<proteinExistence type="predicted"/>
<dbReference type="Gene3D" id="3.80.10.10">
    <property type="entry name" value="Ribonuclease Inhibitor"/>
    <property type="match status" value="3"/>
</dbReference>
<dbReference type="PANTHER" id="PTHR24366">
    <property type="entry name" value="IG(IMMUNOGLOBULIN) AND LRR(LEUCINE RICH REPEAT) DOMAINS"/>
    <property type="match status" value="1"/>
</dbReference>